<sequence>MQSELPVIVALVVVLVGIPFAMFLVKILRGDFWPLRLYDEYRHGKRDGPTPDET</sequence>
<dbReference type="Proteomes" id="UP000637819">
    <property type="component" value="Chromosome"/>
</dbReference>
<feature type="transmembrane region" description="Helical" evidence="1">
    <location>
        <begin position="6"/>
        <end position="28"/>
    </location>
</feature>
<keyword evidence="1" id="KW-0472">Membrane</keyword>
<dbReference type="RefSeq" id="WP_204748097.1">
    <property type="nucleotide sequence ID" value="NZ_CP069188.1"/>
</dbReference>
<keyword evidence="3" id="KW-1185">Reference proteome</keyword>
<keyword evidence="1" id="KW-0812">Transmembrane</keyword>
<keyword evidence="1" id="KW-1133">Transmembrane helix</keyword>
<dbReference type="AlphaFoldDB" id="A0A8T8E2L5"/>
<reference evidence="2 3" key="1">
    <citation type="submission" date="2021-01" db="EMBL/GenBank/DDBJ databases">
        <title>Genome Sequence and Methylation Pattern of Haloterrigena salifodinae BOL5-1, An Extremely Halophilic Archaeon from a Bolivian Salt Mine.</title>
        <authorList>
            <person name="DasSarma P."/>
            <person name="Anton B.P."/>
            <person name="DasSarma S.L."/>
            <person name="von Ehrenheim H.A.L."/>
            <person name="Martinez F.L."/>
            <person name="Guzman D."/>
            <person name="Roberts R.J."/>
            <person name="DasSarma S."/>
        </authorList>
    </citation>
    <scope>NUCLEOTIDE SEQUENCE [LARGE SCALE GENOMIC DNA]</scope>
    <source>
        <strain evidence="2 3">BOL5-1</strain>
    </source>
</reference>
<gene>
    <name evidence="2" type="ORF">JMJ58_01570</name>
</gene>
<dbReference type="KEGG" id="hsal:JMJ58_01570"/>
<name>A0A8T8E2L5_9EURY</name>
<dbReference type="EMBL" id="CP069188">
    <property type="protein sequence ID" value="QRV15621.1"/>
    <property type="molecule type" value="Genomic_DNA"/>
</dbReference>
<organism evidence="2 3">
    <name type="scientific">Haloterrigena salifodinae</name>
    <dbReference type="NCBI Taxonomy" id="2675099"/>
    <lineage>
        <taxon>Archaea</taxon>
        <taxon>Methanobacteriati</taxon>
        <taxon>Methanobacteriota</taxon>
        <taxon>Stenosarchaea group</taxon>
        <taxon>Halobacteria</taxon>
        <taxon>Halobacteriales</taxon>
        <taxon>Natrialbaceae</taxon>
        <taxon>Haloterrigena</taxon>
    </lineage>
</organism>
<evidence type="ECO:0000313" key="2">
    <source>
        <dbReference type="EMBL" id="QRV15621.1"/>
    </source>
</evidence>
<proteinExistence type="predicted"/>
<protein>
    <submittedName>
        <fullName evidence="2">Uncharacterized protein</fullName>
    </submittedName>
</protein>
<evidence type="ECO:0000256" key="1">
    <source>
        <dbReference type="SAM" id="Phobius"/>
    </source>
</evidence>
<accession>A0A8T8E2L5</accession>
<evidence type="ECO:0000313" key="3">
    <source>
        <dbReference type="Proteomes" id="UP000637819"/>
    </source>
</evidence>
<dbReference type="GeneID" id="62873772"/>